<comment type="caution">
    <text evidence="9">The sequence shown here is derived from an EMBL/GenBank/DDBJ whole genome shotgun (WGS) entry which is preliminary data.</text>
</comment>
<comment type="subcellular location">
    <subcellularLocation>
        <location evidence="1">Cell membrane</location>
        <topology evidence="1">Multi-pass membrane protein</topology>
    </subcellularLocation>
</comment>
<dbReference type="Pfam" id="PF00528">
    <property type="entry name" value="BPD_transp_1"/>
    <property type="match status" value="1"/>
</dbReference>
<keyword evidence="2" id="KW-0813">Transport</keyword>
<feature type="transmembrane region" description="Helical" evidence="7">
    <location>
        <begin position="21"/>
        <end position="40"/>
    </location>
</feature>
<keyword evidence="4 7" id="KW-0812">Transmembrane</keyword>
<evidence type="ECO:0000313" key="9">
    <source>
        <dbReference type="EMBL" id="GAH52017.1"/>
    </source>
</evidence>
<dbReference type="GO" id="GO:0005886">
    <property type="term" value="C:plasma membrane"/>
    <property type="evidence" value="ECO:0007669"/>
    <property type="project" value="UniProtKB-SubCell"/>
</dbReference>
<evidence type="ECO:0000256" key="4">
    <source>
        <dbReference type="ARBA" id="ARBA00022692"/>
    </source>
</evidence>
<feature type="transmembrane region" description="Helical" evidence="7">
    <location>
        <begin position="60"/>
        <end position="86"/>
    </location>
</feature>
<gene>
    <name evidence="9" type="ORF">S03H2_39862</name>
</gene>
<evidence type="ECO:0000259" key="8">
    <source>
        <dbReference type="Pfam" id="PF00528"/>
    </source>
</evidence>
<dbReference type="AlphaFoldDB" id="X1G473"/>
<keyword evidence="5 7" id="KW-1133">Transmembrane helix</keyword>
<dbReference type="EMBL" id="BARU01024675">
    <property type="protein sequence ID" value="GAH52017.1"/>
    <property type="molecule type" value="Genomic_DNA"/>
</dbReference>
<name>X1G473_9ZZZZ</name>
<feature type="non-terminal residue" evidence="9">
    <location>
        <position position="1"/>
    </location>
</feature>
<dbReference type="InterPro" id="IPR000515">
    <property type="entry name" value="MetI-like"/>
</dbReference>
<evidence type="ECO:0000256" key="1">
    <source>
        <dbReference type="ARBA" id="ARBA00004651"/>
    </source>
</evidence>
<evidence type="ECO:0000256" key="6">
    <source>
        <dbReference type="ARBA" id="ARBA00023136"/>
    </source>
</evidence>
<evidence type="ECO:0000256" key="5">
    <source>
        <dbReference type="ARBA" id="ARBA00022989"/>
    </source>
</evidence>
<protein>
    <recommendedName>
        <fullName evidence="8">ABC transmembrane type-1 domain-containing protein</fullName>
    </recommendedName>
</protein>
<proteinExistence type="predicted"/>
<sequence>TETKVLYKYPFRIAINPVISTIGWTLPALVSGELLVSLVLNLPTLAPLFLESLISQDMFLAGSIVFILSTLTVIGTLISDILLAWVDPRIRESI</sequence>
<dbReference type="PANTHER" id="PTHR30465:SF43">
    <property type="entry name" value="OLIGOPEPTIDE ABC TRANSPORTER, PERMEASE PROTEIN"/>
    <property type="match status" value="1"/>
</dbReference>
<reference evidence="9" key="1">
    <citation type="journal article" date="2014" name="Front. Microbiol.">
        <title>High frequency of phylogenetically diverse reductive dehalogenase-homologous genes in deep subseafloor sedimentary metagenomes.</title>
        <authorList>
            <person name="Kawai M."/>
            <person name="Futagami T."/>
            <person name="Toyoda A."/>
            <person name="Takaki Y."/>
            <person name="Nishi S."/>
            <person name="Hori S."/>
            <person name="Arai W."/>
            <person name="Tsubouchi T."/>
            <person name="Morono Y."/>
            <person name="Uchiyama I."/>
            <person name="Ito T."/>
            <person name="Fujiyama A."/>
            <person name="Inagaki F."/>
            <person name="Takami H."/>
        </authorList>
    </citation>
    <scope>NUCLEOTIDE SEQUENCE</scope>
    <source>
        <strain evidence="9">Expedition CK06-06</strain>
    </source>
</reference>
<accession>X1G473</accession>
<dbReference type="GO" id="GO:0055085">
    <property type="term" value="P:transmembrane transport"/>
    <property type="evidence" value="ECO:0007669"/>
    <property type="project" value="InterPro"/>
</dbReference>
<feature type="domain" description="ABC transmembrane type-1" evidence="8">
    <location>
        <begin position="2"/>
        <end position="91"/>
    </location>
</feature>
<evidence type="ECO:0000256" key="7">
    <source>
        <dbReference type="SAM" id="Phobius"/>
    </source>
</evidence>
<dbReference type="PANTHER" id="PTHR30465">
    <property type="entry name" value="INNER MEMBRANE ABC TRANSPORTER"/>
    <property type="match status" value="1"/>
</dbReference>
<evidence type="ECO:0000256" key="3">
    <source>
        <dbReference type="ARBA" id="ARBA00022475"/>
    </source>
</evidence>
<keyword evidence="3" id="KW-1003">Cell membrane</keyword>
<keyword evidence="6 7" id="KW-0472">Membrane</keyword>
<evidence type="ECO:0000256" key="2">
    <source>
        <dbReference type="ARBA" id="ARBA00022448"/>
    </source>
</evidence>
<organism evidence="9">
    <name type="scientific">marine sediment metagenome</name>
    <dbReference type="NCBI Taxonomy" id="412755"/>
    <lineage>
        <taxon>unclassified sequences</taxon>
        <taxon>metagenomes</taxon>
        <taxon>ecological metagenomes</taxon>
    </lineage>
</organism>